<evidence type="ECO:0000259" key="7">
    <source>
        <dbReference type="Pfam" id="PF00931"/>
    </source>
</evidence>
<dbReference type="GO" id="GO:0043531">
    <property type="term" value="F:ADP binding"/>
    <property type="evidence" value="ECO:0007669"/>
    <property type="project" value="InterPro"/>
</dbReference>
<dbReference type="FunFam" id="1.10.10.10:FF:000322">
    <property type="entry name" value="Probable disease resistance protein At1g63360"/>
    <property type="match status" value="1"/>
</dbReference>
<dbReference type="SUPFAM" id="SSF52058">
    <property type="entry name" value="L domain-like"/>
    <property type="match status" value="1"/>
</dbReference>
<keyword evidence="2" id="KW-0433">Leucine-rich repeat</keyword>
<dbReference type="OrthoDB" id="646178at2759"/>
<dbReference type="InterPro" id="IPR044974">
    <property type="entry name" value="Disease_R_plants"/>
</dbReference>
<dbReference type="PANTHER" id="PTHR23155">
    <property type="entry name" value="DISEASE RESISTANCE PROTEIN RP"/>
    <property type="match status" value="1"/>
</dbReference>
<evidence type="ECO:0000259" key="10">
    <source>
        <dbReference type="Pfam" id="PF23598"/>
    </source>
</evidence>
<gene>
    <name evidence="11" type="ORF">F0562_001499</name>
</gene>
<dbReference type="GO" id="GO:0051607">
    <property type="term" value="P:defense response to virus"/>
    <property type="evidence" value="ECO:0007669"/>
    <property type="project" value="UniProtKB-ARBA"/>
</dbReference>
<dbReference type="InterPro" id="IPR042197">
    <property type="entry name" value="Apaf_helical"/>
</dbReference>
<dbReference type="AlphaFoldDB" id="A0A5J5C3A2"/>
<dbReference type="SUPFAM" id="SSF52540">
    <property type="entry name" value="P-loop containing nucleoside triphosphate hydrolases"/>
    <property type="match status" value="1"/>
</dbReference>
<evidence type="ECO:0000256" key="2">
    <source>
        <dbReference type="ARBA" id="ARBA00022614"/>
    </source>
</evidence>
<evidence type="ECO:0000256" key="1">
    <source>
        <dbReference type="ARBA" id="ARBA00008894"/>
    </source>
</evidence>
<keyword evidence="4" id="KW-0547">Nucleotide-binding</keyword>
<dbReference type="InterPro" id="IPR041118">
    <property type="entry name" value="Rx_N"/>
</dbReference>
<dbReference type="Proteomes" id="UP000325577">
    <property type="component" value="Linkage Group LG0"/>
</dbReference>
<name>A0A5J5C3A2_9ASTE</name>
<dbReference type="InterPro" id="IPR032675">
    <property type="entry name" value="LRR_dom_sf"/>
</dbReference>
<feature type="domain" description="Disease resistance protein winged helix" evidence="9">
    <location>
        <begin position="458"/>
        <end position="530"/>
    </location>
</feature>
<evidence type="ECO:0000256" key="4">
    <source>
        <dbReference type="ARBA" id="ARBA00022741"/>
    </source>
</evidence>
<dbReference type="InterPro" id="IPR036388">
    <property type="entry name" value="WH-like_DNA-bd_sf"/>
</dbReference>
<dbReference type="Pfam" id="PF23559">
    <property type="entry name" value="WHD_DRP"/>
    <property type="match status" value="1"/>
</dbReference>
<feature type="domain" description="NB-ARC" evidence="7">
    <location>
        <begin position="194"/>
        <end position="364"/>
    </location>
</feature>
<evidence type="ECO:0000256" key="3">
    <source>
        <dbReference type="ARBA" id="ARBA00022737"/>
    </source>
</evidence>
<keyword evidence="12" id="KW-1185">Reference proteome</keyword>
<reference evidence="11 12" key="1">
    <citation type="submission" date="2019-09" db="EMBL/GenBank/DDBJ databases">
        <title>A chromosome-level genome assembly of the Chinese tupelo Nyssa sinensis.</title>
        <authorList>
            <person name="Yang X."/>
            <person name="Kang M."/>
            <person name="Yang Y."/>
            <person name="Xiong H."/>
            <person name="Wang M."/>
            <person name="Zhang Z."/>
            <person name="Wang Z."/>
            <person name="Wu H."/>
            <person name="Ma T."/>
            <person name="Liu J."/>
            <person name="Xi Z."/>
        </authorList>
    </citation>
    <scope>NUCLEOTIDE SEQUENCE [LARGE SCALE GENOMIC DNA]</scope>
    <source>
        <strain evidence="11">J267</strain>
        <tissue evidence="11">Leaf</tissue>
    </source>
</reference>
<organism evidence="11 12">
    <name type="scientific">Nyssa sinensis</name>
    <dbReference type="NCBI Taxonomy" id="561372"/>
    <lineage>
        <taxon>Eukaryota</taxon>
        <taxon>Viridiplantae</taxon>
        <taxon>Streptophyta</taxon>
        <taxon>Embryophyta</taxon>
        <taxon>Tracheophyta</taxon>
        <taxon>Spermatophyta</taxon>
        <taxon>Magnoliopsida</taxon>
        <taxon>eudicotyledons</taxon>
        <taxon>Gunneridae</taxon>
        <taxon>Pentapetalae</taxon>
        <taxon>asterids</taxon>
        <taxon>Cornales</taxon>
        <taxon>Nyssaceae</taxon>
        <taxon>Nyssa</taxon>
    </lineage>
</organism>
<sequence>MKQTYLYLPPGNHLDHIVLPFSKEKMAEAVVSVVVQSLGHLLVTEANLLFGVNEEVVQISNELRMMKCFLKDADLRQNEDQMLRHWVGEIREMAYDVEDVVEIFVFKVESQRRGGMRNILKRYTCILNEAVARHKVGLKIQAIKTRVSDLTSRLQTYGIRELVEGEGSSSASEGRRLLRMSYPHVVDEDFVGLQQDVEKLVEKLVNENEQCLVVSIFGMGGLGKTTIAKKVYHHGRVRNHFDGFAWVFVSQQWQTRDILEGILIKLVLEKRDQIMKMGYVELLQQLCEILRRKKYLVVLDDIWSTEVWDSLRRVFSNEAGSKILLTTRSEKVAHVDPNGFLYRPRFLTEDESWELLQTKVFWNRDGEDSRNYTELENLGREMLRHCSGLPLAVVVLGAVLAARPPVPHEWMLVNNNVEMYLGEGKGHNQGYGVSEILALSYYDLPYKLKLCFLYLGKFPAEFEIPAQKLCQQWVAEGLVSLEEIEEEKACTDVAESYLHELAEKCMVQVRVKESTGRIKSCRLHDVMRKLCLSKAEEENFLNVVDFGHGNEKVEYTSWSKTRRLAFYLDPKVDTFVPPGKEISQNLRSALFFTPYGNIGGEFIPKLKSLLNNFKLLRVLDLGGSIYERLPKAIGKLYHLRYLSIKGSRMWRLTSAIGKLEYLQTLDLRVKNGVYSMPNEMWKMEQLRHLYLPNMIDQGRFRLDGFRDLEILVNFYSRGCDVKDDIFKLKKLQKLAATLILFDVKELESMVKYLTTTAELLRHSSLQFCYTAFCSEQEQKLLKELLECHHLYKLYLTGHIGKLPDGQYFSKNLTNLTLELSHLKEDPMATLQKVPMLRRLGLSSYAYVGKEMVCSRMGFPQLSSMNLFNLPNLEIWRVDEGAMPNLSTLTINSCHKLKMIPDGLRFLTSLQELEIMRMPKEFSNRLRLDNGEGGEDFYKIQHVPIIRIF</sequence>
<keyword evidence="3" id="KW-0677">Repeat</keyword>
<dbReference type="InterPro" id="IPR055414">
    <property type="entry name" value="LRR_R13L4/SHOC2-like"/>
</dbReference>
<comment type="similarity">
    <text evidence="1">Belongs to the disease resistance NB-LRR family.</text>
</comment>
<dbReference type="FunFam" id="3.40.50.300:FF:001091">
    <property type="entry name" value="Probable disease resistance protein At1g61300"/>
    <property type="match status" value="1"/>
</dbReference>
<dbReference type="Gene3D" id="1.10.10.10">
    <property type="entry name" value="Winged helix-like DNA-binding domain superfamily/Winged helix DNA-binding domain"/>
    <property type="match status" value="1"/>
</dbReference>
<dbReference type="Gene3D" id="3.80.10.10">
    <property type="entry name" value="Ribonuclease Inhibitor"/>
    <property type="match status" value="1"/>
</dbReference>
<dbReference type="GO" id="GO:0098542">
    <property type="term" value="P:defense response to other organism"/>
    <property type="evidence" value="ECO:0007669"/>
    <property type="project" value="TreeGrafter"/>
</dbReference>
<dbReference type="InterPro" id="IPR058922">
    <property type="entry name" value="WHD_DRP"/>
</dbReference>
<evidence type="ECO:0000259" key="9">
    <source>
        <dbReference type="Pfam" id="PF23559"/>
    </source>
</evidence>
<dbReference type="GO" id="GO:0005524">
    <property type="term" value="F:ATP binding"/>
    <property type="evidence" value="ECO:0007669"/>
    <property type="project" value="UniProtKB-KW"/>
</dbReference>
<dbReference type="Gene3D" id="1.10.8.430">
    <property type="entry name" value="Helical domain of apoptotic protease-activating factors"/>
    <property type="match status" value="1"/>
</dbReference>
<accession>A0A5J5C3A2</accession>
<dbReference type="Pfam" id="PF18052">
    <property type="entry name" value="Rx_N"/>
    <property type="match status" value="1"/>
</dbReference>
<feature type="domain" description="Disease resistance N-terminal" evidence="8">
    <location>
        <begin position="30"/>
        <end position="113"/>
    </location>
</feature>
<evidence type="ECO:0008006" key="13">
    <source>
        <dbReference type="Google" id="ProtNLM"/>
    </source>
</evidence>
<dbReference type="InterPro" id="IPR027417">
    <property type="entry name" value="P-loop_NTPase"/>
</dbReference>
<dbReference type="Pfam" id="PF23598">
    <property type="entry name" value="LRR_14"/>
    <property type="match status" value="1"/>
</dbReference>
<evidence type="ECO:0000256" key="5">
    <source>
        <dbReference type="ARBA" id="ARBA00022821"/>
    </source>
</evidence>
<keyword evidence="6" id="KW-0067">ATP-binding</keyword>
<feature type="domain" description="Disease resistance R13L4/SHOC-2-like LRR" evidence="10">
    <location>
        <begin position="608"/>
        <end position="915"/>
    </location>
</feature>
<protein>
    <recommendedName>
        <fullName evidence="13">AAA+ ATPase domain-containing protein</fullName>
    </recommendedName>
</protein>
<dbReference type="Gene3D" id="1.20.5.4130">
    <property type="match status" value="1"/>
</dbReference>
<evidence type="ECO:0000259" key="8">
    <source>
        <dbReference type="Pfam" id="PF18052"/>
    </source>
</evidence>
<keyword evidence="5" id="KW-0611">Plant defense</keyword>
<dbReference type="InterPro" id="IPR038005">
    <property type="entry name" value="RX-like_CC"/>
</dbReference>
<dbReference type="PANTHER" id="PTHR23155:SF1185">
    <property type="entry name" value="DISEASE RESISTANCE RPP8-LIKE PROTEIN 3-RELATED"/>
    <property type="match status" value="1"/>
</dbReference>
<evidence type="ECO:0000313" key="11">
    <source>
        <dbReference type="EMBL" id="KAA8549815.1"/>
    </source>
</evidence>
<evidence type="ECO:0000313" key="12">
    <source>
        <dbReference type="Proteomes" id="UP000325577"/>
    </source>
</evidence>
<dbReference type="InterPro" id="IPR002182">
    <property type="entry name" value="NB-ARC"/>
</dbReference>
<dbReference type="CDD" id="cd14798">
    <property type="entry name" value="RX-CC_like"/>
    <property type="match status" value="1"/>
</dbReference>
<dbReference type="Pfam" id="PF00931">
    <property type="entry name" value="NB-ARC"/>
    <property type="match status" value="1"/>
</dbReference>
<dbReference type="EMBL" id="CM018031">
    <property type="protein sequence ID" value="KAA8549815.1"/>
    <property type="molecule type" value="Genomic_DNA"/>
</dbReference>
<dbReference type="PRINTS" id="PR00364">
    <property type="entry name" value="DISEASERSIST"/>
</dbReference>
<dbReference type="Gene3D" id="3.40.50.300">
    <property type="entry name" value="P-loop containing nucleotide triphosphate hydrolases"/>
    <property type="match status" value="1"/>
</dbReference>
<proteinExistence type="inferred from homology"/>
<evidence type="ECO:0000256" key="6">
    <source>
        <dbReference type="ARBA" id="ARBA00022840"/>
    </source>
</evidence>